<evidence type="ECO:0000313" key="4">
    <source>
        <dbReference type="Proteomes" id="UP001215598"/>
    </source>
</evidence>
<comment type="caution">
    <text evidence="3">The sequence shown here is derived from an EMBL/GenBank/DDBJ whole genome shotgun (WGS) entry which is preliminary data.</text>
</comment>
<evidence type="ECO:0000313" key="3">
    <source>
        <dbReference type="EMBL" id="KAJ7769269.1"/>
    </source>
</evidence>
<evidence type="ECO:0000256" key="1">
    <source>
        <dbReference type="SAM" id="MobiDB-lite"/>
    </source>
</evidence>
<gene>
    <name evidence="3" type="ORF">B0H16DRAFT_1452478</name>
    <name evidence="2" type="ORF">B0H16DRAFT_1462264</name>
</gene>
<feature type="compositionally biased region" description="Basic and acidic residues" evidence="1">
    <location>
        <begin position="25"/>
        <end position="36"/>
    </location>
</feature>
<sequence>MSIPPEPVTPIFTFPCRERAGGTLWKKEGEDTEPSRRRTLGHGYARQSAFPPPARGVMTSRKVATCADFGPRATAQKKDGRKEIPVWKIACDSLNGKKCGQHLA</sequence>
<dbReference type="EMBL" id="JARKIB010000078">
    <property type="protein sequence ID" value="KAJ7747038.1"/>
    <property type="molecule type" value="Genomic_DNA"/>
</dbReference>
<organism evidence="3 4">
    <name type="scientific">Mycena metata</name>
    <dbReference type="NCBI Taxonomy" id="1033252"/>
    <lineage>
        <taxon>Eukaryota</taxon>
        <taxon>Fungi</taxon>
        <taxon>Dikarya</taxon>
        <taxon>Basidiomycota</taxon>
        <taxon>Agaricomycotina</taxon>
        <taxon>Agaricomycetes</taxon>
        <taxon>Agaricomycetidae</taxon>
        <taxon>Agaricales</taxon>
        <taxon>Marasmiineae</taxon>
        <taxon>Mycenaceae</taxon>
        <taxon>Mycena</taxon>
    </lineage>
</organism>
<evidence type="ECO:0000313" key="2">
    <source>
        <dbReference type="EMBL" id="KAJ7747038.1"/>
    </source>
</evidence>
<name>A0AAD7NNU1_9AGAR</name>
<keyword evidence="4" id="KW-1185">Reference proteome</keyword>
<dbReference type="Proteomes" id="UP001215598">
    <property type="component" value="Unassembled WGS sequence"/>
</dbReference>
<dbReference type="AlphaFoldDB" id="A0AAD7NNU1"/>
<reference evidence="3" key="1">
    <citation type="submission" date="2023-03" db="EMBL/GenBank/DDBJ databases">
        <title>Massive genome expansion in bonnet fungi (Mycena s.s.) driven by repeated elements and novel gene families across ecological guilds.</title>
        <authorList>
            <consortium name="Lawrence Berkeley National Laboratory"/>
            <person name="Harder C.B."/>
            <person name="Miyauchi S."/>
            <person name="Viragh M."/>
            <person name="Kuo A."/>
            <person name="Thoen E."/>
            <person name="Andreopoulos B."/>
            <person name="Lu D."/>
            <person name="Skrede I."/>
            <person name="Drula E."/>
            <person name="Henrissat B."/>
            <person name="Morin E."/>
            <person name="Kohler A."/>
            <person name="Barry K."/>
            <person name="LaButti K."/>
            <person name="Morin E."/>
            <person name="Salamov A."/>
            <person name="Lipzen A."/>
            <person name="Mereny Z."/>
            <person name="Hegedus B."/>
            <person name="Baldrian P."/>
            <person name="Stursova M."/>
            <person name="Weitz H."/>
            <person name="Taylor A."/>
            <person name="Grigoriev I.V."/>
            <person name="Nagy L.G."/>
            <person name="Martin F."/>
            <person name="Kauserud H."/>
        </authorList>
    </citation>
    <scope>NUCLEOTIDE SEQUENCE</scope>
    <source>
        <strain evidence="3">CBHHK182m</strain>
    </source>
</reference>
<feature type="region of interest" description="Disordered" evidence="1">
    <location>
        <begin position="25"/>
        <end position="57"/>
    </location>
</feature>
<proteinExistence type="predicted"/>
<accession>A0AAD7NNU1</accession>
<dbReference type="EMBL" id="JARKIB010000018">
    <property type="protein sequence ID" value="KAJ7769269.1"/>
    <property type="molecule type" value="Genomic_DNA"/>
</dbReference>
<protein>
    <submittedName>
        <fullName evidence="3">Uncharacterized protein</fullName>
    </submittedName>
</protein>